<dbReference type="GO" id="GO:0009507">
    <property type="term" value="C:chloroplast"/>
    <property type="evidence" value="ECO:0007669"/>
    <property type="project" value="UniProtKB-ARBA"/>
</dbReference>
<dbReference type="InterPro" id="IPR013783">
    <property type="entry name" value="Ig-like_fold"/>
</dbReference>
<keyword evidence="4" id="KW-1185">Reference proteome</keyword>
<organism evidence="3 4">
    <name type="scientific">Glycine soja</name>
    <name type="common">Wild soybean</name>
    <dbReference type="NCBI Taxonomy" id="3848"/>
    <lineage>
        <taxon>Eukaryota</taxon>
        <taxon>Viridiplantae</taxon>
        <taxon>Streptophyta</taxon>
        <taxon>Embryophyta</taxon>
        <taxon>Tracheophyta</taxon>
        <taxon>Spermatophyta</taxon>
        <taxon>Magnoliopsida</taxon>
        <taxon>eudicotyledons</taxon>
        <taxon>Gunneridae</taxon>
        <taxon>Pentapetalae</taxon>
        <taxon>rosids</taxon>
        <taxon>fabids</taxon>
        <taxon>Fabales</taxon>
        <taxon>Fabaceae</taxon>
        <taxon>Papilionoideae</taxon>
        <taxon>50 kb inversion clade</taxon>
        <taxon>NPAAA clade</taxon>
        <taxon>indigoferoid/millettioid clade</taxon>
        <taxon>Phaseoleae</taxon>
        <taxon>Glycine</taxon>
        <taxon>Glycine subgen. Soja</taxon>
    </lineage>
</organism>
<dbReference type="EMBL" id="QZWG01000001">
    <property type="protein sequence ID" value="RZC28407.1"/>
    <property type="molecule type" value="Genomic_DNA"/>
</dbReference>
<feature type="compositionally biased region" description="Low complexity" evidence="1">
    <location>
        <begin position="227"/>
        <end position="242"/>
    </location>
</feature>
<comment type="caution">
    <text evidence="3">The sequence shown here is derived from an EMBL/GenBank/DDBJ whole genome shotgun (WGS) entry which is preliminary data.</text>
</comment>
<name>A0A445LYL1_GLYSO</name>
<reference evidence="3 4" key="1">
    <citation type="submission" date="2018-09" db="EMBL/GenBank/DDBJ databases">
        <title>A high-quality reference genome of wild soybean provides a powerful tool to mine soybean genomes.</title>
        <authorList>
            <person name="Xie M."/>
            <person name="Chung C.Y.L."/>
            <person name="Li M.-W."/>
            <person name="Wong F.-L."/>
            <person name="Chan T.-F."/>
            <person name="Lam H.-M."/>
        </authorList>
    </citation>
    <scope>NUCLEOTIDE SEQUENCE [LARGE SCALE GENOMIC DNA]</scope>
    <source>
        <strain evidence="4">cv. W05</strain>
        <tissue evidence="3">Hypocotyl of etiolated seedlings</tissue>
    </source>
</reference>
<feature type="domain" description="AMP-activated protein kinase glycogen-binding" evidence="2">
    <location>
        <begin position="471"/>
        <end position="548"/>
    </location>
</feature>
<evidence type="ECO:0000313" key="3">
    <source>
        <dbReference type="EMBL" id="RZC28407.1"/>
    </source>
</evidence>
<dbReference type="Gene3D" id="2.60.40.10">
    <property type="entry name" value="Immunoglobulins"/>
    <property type="match status" value="1"/>
</dbReference>
<dbReference type="Pfam" id="PF16561">
    <property type="entry name" value="AMPK1_CBM"/>
    <property type="match status" value="1"/>
</dbReference>
<protein>
    <submittedName>
        <fullName evidence="3">Protein PTST-like 2, chloroplastic isoform B</fullName>
    </submittedName>
</protein>
<evidence type="ECO:0000259" key="2">
    <source>
        <dbReference type="Pfam" id="PF16561"/>
    </source>
</evidence>
<evidence type="ECO:0000256" key="1">
    <source>
        <dbReference type="SAM" id="MobiDB-lite"/>
    </source>
</evidence>
<accession>A0A445LYL1</accession>
<feature type="region of interest" description="Disordered" evidence="1">
    <location>
        <begin position="136"/>
        <end position="169"/>
    </location>
</feature>
<sequence>MHFLTAPSSLSLLSPHLTPSLVPPLHFPASTGGVRRLAVEPGSALHSSLLKVNRYKGLWLSCTGFLRRCKGWNGEFSSLESEILEFMQSTGKPEVFPTKEELVAAGRVDLVNAIVNEGGWLAYGWDLNGGSGEIRGLEDNSSGGNGIEGNGAQASGVSSSSSQSDNSVDIEAGESGIEGILSRLEKQRNRSFGLDLDNISFENNEDKDEWDHRTTTDAVATGLENGSIASSSSSTSSHLSGSQIKHDPYGSQLGTENLRNSLKPETWRSWIVQRTGFRDTDFEDAEIVPSETEKGGMSDASGQPDILNRREFSSEHINRETGLYSLDGNTNHNDIKSRIQNLESELSSILHLLRSSSDKITMQMVQKSSSDGLAKLSDAWEFQENEIMNAQGRLRSIRAKLSVLEGKMVLAIMYPPGTIQLMCHIYIDRSIDYLNLDHFTSFSPRDAHKVVEENQKKINNAQKALQILKTTCVVWPNKASEVLLTGSFDGWSTKRKMERLSLGVFLLNLQLYPGRYEMKFIVDGEWKIDPLRPVVTSNGYENNLLIVHD</sequence>
<dbReference type="PANTHER" id="PTHR47434">
    <property type="entry name" value="PROTEIN PTST HOMOLOG 3, CHLOROPLASTIC"/>
    <property type="match status" value="1"/>
</dbReference>
<dbReference type="SUPFAM" id="SSF81296">
    <property type="entry name" value="E set domains"/>
    <property type="match status" value="1"/>
</dbReference>
<proteinExistence type="predicted"/>
<dbReference type="InterPro" id="IPR014756">
    <property type="entry name" value="Ig_E-set"/>
</dbReference>
<dbReference type="Proteomes" id="UP000289340">
    <property type="component" value="Chromosome 1"/>
</dbReference>
<feature type="region of interest" description="Disordered" evidence="1">
    <location>
        <begin position="226"/>
        <end position="257"/>
    </location>
</feature>
<evidence type="ECO:0000313" key="4">
    <source>
        <dbReference type="Proteomes" id="UP000289340"/>
    </source>
</evidence>
<feature type="compositionally biased region" description="Low complexity" evidence="1">
    <location>
        <begin position="150"/>
        <end position="169"/>
    </location>
</feature>
<gene>
    <name evidence="3" type="ORF">D0Y65_000408</name>
</gene>
<dbReference type="InterPro" id="IPR032640">
    <property type="entry name" value="AMPK1_CBM"/>
</dbReference>
<dbReference type="PANTHER" id="PTHR47434:SF1">
    <property type="entry name" value="PROTEIN PTST HOMOLOG 2, CHLOROPLASTIC"/>
    <property type="match status" value="1"/>
</dbReference>
<dbReference type="AlphaFoldDB" id="A0A445LYL1"/>
<dbReference type="CDD" id="cd02859">
    <property type="entry name" value="E_set_AMPKbeta_like_N"/>
    <property type="match status" value="1"/>
</dbReference>